<evidence type="ECO:0000259" key="1">
    <source>
        <dbReference type="PROSITE" id="PS51886"/>
    </source>
</evidence>
<name>A0AAE0BBS0_9CHLO</name>
<feature type="domain" description="TLDc" evidence="1">
    <location>
        <begin position="106"/>
        <end position="252"/>
    </location>
</feature>
<dbReference type="PROSITE" id="PS51886">
    <property type="entry name" value="TLDC"/>
    <property type="match status" value="1"/>
</dbReference>
<sequence length="299" mass="31577">MTALSALLTGPYAWNRSIFSLKEKSPAQRVRTKGFAISCVATPGTGYGRGASFRQGAQVTHLFNTERVSSPTSRSPRSSEILTGGIFDMFKGKGGSDAKGLSAEDAEVEEEELPFPEDLLDGTFLQGRRLACSYRATRDGFSALTFHERCDFKGPSLVIARTDKGLRFGGFNPSGWASTDDYCDNANAFLFHWPAKAAEATILPKVGGPGAAIFDYARGGPQFGADGLIIGNPLSPVMGGFAGPESETTAAGSLTTAKSRLGSYYAGLPDGSTSLFGKSGTAVVVEVEVFYSPELASLY</sequence>
<evidence type="ECO:0000313" key="2">
    <source>
        <dbReference type="EMBL" id="KAK3232955.1"/>
    </source>
</evidence>
<reference evidence="2 3" key="1">
    <citation type="journal article" date="2015" name="Genome Biol. Evol.">
        <title>Comparative Genomics of a Bacterivorous Green Alga Reveals Evolutionary Causalities and Consequences of Phago-Mixotrophic Mode of Nutrition.</title>
        <authorList>
            <person name="Burns J.A."/>
            <person name="Paasch A."/>
            <person name="Narechania A."/>
            <person name="Kim E."/>
        </authorList>
    </citation>
    <scope>NUCLEOTIDE SEQUENCE [LARGE SCALE GENOMIC DNA]</scope>
    <source>
        <strain evidence="2 3">PLY_AMNH</strain>
    </source>
</reference>
<dbReference type="Proteomes" id="UP001190700">
    <property type="component" value="Unassembled WGS sequence"/>
</dbReference>
<evidence type="ECO:0000313" key="3">
    <source>
        <dbReference type="Proteomes" id="UP001190700"/>
    </source>
</evidence>
<organism evidence="2 3">
    <name type="scientific">Cymbomonas tetramitiformis</name>
    <dbReference type="NCBI Taxonomy" id="36881"/>
    <lineage>
        <taxon>Eukaryota</taxon>
        <taxon>Viridiplantae</taxon>
        <taxon>Chlorophyta</taxon>
        <taxon>Pyramimonadophyceae</taxon>
        <taxon>Pyramimonadales</taxon>
        <taxon>Pyramimonadaceae</taxon>
        <taxon>Cymbomonas</taxon>
    </lineage>
</organism>
<accession>A0AAE0BBS0</accession>
<gene>
    <name evidence="2" type="ORF">CYMTET_56724</name>
</gene>
<dbReference type="Pfam" id="PF07534">
    <property type="entry name" value="TLD"/>
    <property type="match status" value="1"/>
</dbReference>
<protein>
    <recommendedName>
        <fullName evidence="1">TLDc domain-containing protein</fullName>
    </recommendedName>
</protein>
<keyword evidence="3" id="KW-1185">Reference proteome</keyword>
<comment type="caution">
    <text evidence="2">The sequence shown here is derived from an EMBL/GenBank/DDBJ whole genome shotgun (WGS) entry which is preliminary data.</text>
</comment>
<dbReference type="InterPro" id="IPR006571">
    <property type="entry name" value="TLDc_dom"/>
</dbReference>
<dbReference type="AlphaFoldDB" id="A0AAE0BBS0"/>
<proteinExistence type="predicted"/>
<dbReference type="EMBL" id="LGRX02035837">
    <property type="protein sequence ID" value="KAK3232955.1"/>
    <property type="molecule type" value="Genomic_DNA"/>
</dbReference>